<dbReference type="GO" id="GO:0006612">
    <property type="term" value="P:protein targeting to membrane"/>
    <property type="evidence" value="ECO:0007669"/>
    <property type="project" value="TreeGrafter"/>
</dbReference>
<proteinExistence type="inferred from homology"/>
<dbReference type="OrthoDB" id="5377273at2759"/>
<evidence type="ECO:0000256" key="5">
    <source>
        <dbReference type="ARBA" id="ARBA00022824"/>
    </source>
</evidence>
<evidence type="ECO:0000313" key="10">
    <source>
        <dbReference type="Proteomes" id="UP000799439"/>
    </source>
</evidence>
<feature type="compositionally biased region" description="Polar residues" evidence="7">
    <location>
        <begin position="95"/>
        <end position="105"/>
    </location>
</feature>
<evidence type="ECO:0000313" key="9">
    <source>
        <dbReference type="EMBL" id="KAF2157356.1"/>
    </source>
</evidence>
<dbReference type="AlphaFoldDB" id="A0A9P4J9K1"/>
<organism evidence="9 10">
    <name type="scientific">Myriangium duriaei CBS 260.36</name>
    <dbReference type="NCBI Taxonomy" id="1168546"/>
    <lineage>
        <taxon>Eukaryota</taxon>
        <taxon>Fungi</taxon>
        <taxon>Dikarya</taxon>
        <taxon>Ascomycota</taxon>
        <taxon>Pezizomycotina</taxon>
        <taxon>Dothideomycetes</taxon>
        <taxon>Dothideomycetidae</taxon>
        <taxon>Myriangiales</taxon>
        <taxon>Myriangiaceae</taxon>
        <taxon>Myriangium</taxon>
    </lineage>
</organism>
<comment type="similarity">
    <text evidence="2">Belongs to the ERF4 family.</text>
</comment>
<comment type="subunit">
    <text evidence="3">Interacts with ERF2.</text>
</comment>
<keyword evidence="10" id="KW-1185">Reference proteome</keyword>
<feature type="domain" description="Golgin subfamily A member 7/ERF4" evidence="8">
    <location>
        <begin position="160"/>
        <end position="277"/>
    </location>
</feature>
<protein>
    <recommendedName>
        <fullName evidence="4">Ras modification protein ERF4</fullName>
    </recommendedName>
</protein>
<sequence length="290" mass="31776">MTTITRLAGMTDVPNPHPDPESQTQHTVTPRRSRASLPPSRRPSHRSLHSAKSRSSLGPAPTADLPPLPTNPRYSQRYADTPATTTTGTSAAWTSQVSTAPRFSHTTTTNLDSTTTGGSQGASDDEDDAADIAWGPAHPCFPHPNPHVPRDSPECETTRIVRVQRDWLVAGDAYPAFANLYPEILADWIGEAEFRVLVGGINDRLKEAFKPDGARAVVDALLGVATGFLWDDAGWSGAKRGVKELERYMEQWNEERKKEGNPVRLIPLRRTGFMNLDIQIPDPGIDIVED</sequence>
<evidence type="ECO:0000256" key="2">
    <source>
        <dbReference type="ARBA" id="ARBA00007732"/>
    </source>
</evidence>
<reference evidence="9" key="1">
    <citation type="journal article" date="2020" name="Stud. Mycol.">
        <title>101 Dothideomycetes genomes: a test case for predicting lifestyles and emergence of pathogens.</title>
        <authorList>
            <person name="Haridas S."/>
            <person name="Albert R."/>
            <person name="Binder M."/>
            <person name="Bloem J."/>
            <person name="Labutti K."/>
            <person name="Salamov A."/>
            <person name="Andreopoulos B."/>
            <person name="Baker S."/>
            <person name="Barry K."/>
            <person name="Bills G."/>
            <person name="Bluhm B."/>
            <person name="Cannon C."/>
            <person name="Castanera R."/>
            <person name="Culley D."/>
            <person name="Daum C."/>
            <person name="Ezra D."/>
            <person name="Gonzalez J."/>
            <person name="Henrissat B."/>
            <person name="Kuo A."/>
            <person name="Liang C."/>
            <person name="Lipzen A."/>
            <person name="Lutzoni F."/>
            <person name="Magnuson J."/>
            <person name="Mondo S."/>
            <person name="Nolan M."/>
            <person name="Ohm R."/>
            <person name="Pangilinan J."/>
            <person name="Park H.-J."/>
            <person name="Ramirez L."/>
            <person name="Alfaro M."/>
            <person name="Sun H."/>
            <person name="Tritt A."/>
            <person name="Yoshinaga Y."/>
            <person name="Zwiers L.-H."/>
            <person name="Turgeon B."/>
            <person name="Goodwin S."/>
            <person name="Spatafora J."/>
            <person name="Crous P."/>
            <person name="Grigoriev I."/>
        </authorList>
    </citation>
    <scope>NUCLEOTIDE SEQUENCE</scope>
    <source>
        <strain evidence="9">CBS 260.36</strain>
    </source>
</reference>
<gene>
    <name evidence="9" type="ORF">K461DRAFT_317466</name>
</gene>
<dbReference type="Pfam" id="PF10256">
    <property type="entry name" value="Erf4"/>
    <property type="match status" value="1"/>
</dbReference>
<dbReference type="GO" id="GO:0005789">
    <property type="term" value="C:endoplasmic reticulum membrane"/>
    <property type="evidence" value="ECO:0007669"/>
    <property type="project" value="UniProtKB-SubCell"/>
</dbReference>
<feature type="compositionally biased region" description="Low complexity" evidence="7">
    <location>
        <begin position="106"/>
        <end position="116"/>
    </location>
</feature>
<evidence type="ECO:0000256" key="4">
    <source>
        <dbReference type="ARBA" id="ARBA00018463"/>
    </source>
</evidence>
<name>A0A9P4J9K1_9PEZI</name>
<evidence type="ECO:0000256" key="1">
    <source>
        <dbReference type="ARBA" id="ARBA00004406"/>
    </source>
</evidence>
<dbReference type="GO" id="GO:0031211">
    <property type="term" value="C:endoplasmic reticulum palmitoyltransferase complex"/>
    <property type="evidence" value="ECO:0007669"/>
    <property type="project" value="TreeGrafter"/>
</dbReference>
<feature type="compositionally biased region" description="Low complexity" evidence="7">
    <location>
        <begin position="79"/>
        <end position="94"/>
    </location>
</feature>
<accession>A0A9P4J9K1</accession>
<evidence type="ECO:0000256" key="7">
    <source>
        <dbReference type="SAM" id="MobiDB-lite"/>
    </source>
</evidence>
<evidence type="ECO:0000256" key="6">
    <source>
        <dbReference type="ARBA" id="ARBA00023136"/>
    </source>
</evidence>
<dbReference type="PANTHER" id="PTHR13254">
    <property type="entry name" value="GOLGI AUTOANTIGEN, GOLGIN SUBFAMILY A, 7"/>
    <property type="match status" value="1"/>
</dbReference>
<feature type="region of interest" description="Disordered" evidence="7">
    <location>
        <begin position="1"/>
        <end position="129"/>
    </location>
</feature>
<dbReference type="PANTHER" id="PTHR13254:SF0">
    <property type="entry name" value="GOLGIN SUBFAMILY A MEMBER 7_ERF4 DOMAIN-CONTAINING PROTEIN"/>
    <property type="match status" value="1"/>
</dbReference>
<dbReference type="InterPro" id="IPR019383">
    <property type="entry name" value="Golgin_A_7/ERF4"/>
</dbReference>
<dbReference type="InterPro" id="IPR051371">
    <property type="entry name" value="Ras_palmitoyltransferase"/>
</dbReference>
<dbReference type="EMBL" id="ML996081">
    <property type="protein sequence ID" value="KAF2157356.1"/>
    <property type="molecule type" value="Genomic_DNA"/>
</dbReference>
<comment type="caution">
    <text evidence="9">The sequence shown here is derived from an EMBL/GenBank/DDBJ whole genome shotgun (WGS) entry which is preliminary data.</text>
</comment>
<feature type="compositionally biased region" description="Basic residues" evidence="7">
    <location>
        <begin position="42"/>
        <end position="52"/>
    </location>
</feature>
<dbReference type="Proteomes" id="UP000799439">
    <property type="component" value="Unassembled WGS sequence"/>
</dbReference>
<evidence type="ECO:0000259" key="8">
    <source>
        <dbReference type="Pfam" id="PF10256"/>
    </source>
</evidence>
<keyword evidence="6" id="KW-0472">Membrane</keyword>
<keyword evidence="5" id="KW-0256">Endoplasmic reticulum</keyword>
<comment type="subcellular location">
    <subcellularLocation>
        <location evidence="1">Endoplasmic reticulum membrane</location>
        <topology evidence="1">Peripheral membrane protein</topology>
    </subcellularLocation>
</comment>
<evidence type="ECO:0000256" key="3">
    <source>
        <dbReference type="ARBA" id="ARBA00011396"/>
    </source>
</evidence>